<dbReference type="Proteomes" id="UP001219568">
    <property type="component" value="Unassembled WGS sequence"/>
</dbReference>
<dbReference type="AlphaFoldDB" id="A0AAD6IFU2"/>
<name>A0AAD6IFU2_PENCN</name>
<dbReference type="EMBL" id="JAQJZL010000004">
    <property type="protein sequence ID" value="KAJ6045165.1"/>
    <property type="molecule type" value="Genomic_DNA"/>
</dbReference>
<comment type="caution">
    <text evidence="2">The sequence shown here is derived from an EMBL/GenBank/DDBJ whole genome shotgun (WGS) entry which is preliminary data.</text>
</comment>
<reference evidence="2" key="1">
    <citation type="journal article" date="2023" name="IMA Fungus">
        <title>Comparative genomic study of the Penicillium genus elucidates a diverse pangenome and 15 lateral gene transfer events.</title>
        <authorList>
            <person name="Petersen C."/>
            <person name="Sorensen T."/>
            <person name="Nielsen M.R."/>
            <person name="Sondergaard T.E."/>
            <person name="Sorensen J.L."/>
            <person name="Fitzpatrick D.A."/>
            <person name="Frisvad J.C."/>
            <person name="Nielsen K.L."/>
        </authorList>
    </citation>
    <scope>NUCLEOTIDE SEQUENCE</scope>
    <source>
        <strain evidence="2">IBT 15450</strain>
    </source>
</reference>
<accession>A0AAD6IFU2</accession>
<sequence>MGRPNWLREEDTDTDPSEGTGNKNKSKIKREEGTEFSLKNNAKYKKPRLYSQMIVKELTLTPFAARTCVSLQDFPPEPDVDVAAQRAAEFESRERGLSKKWYF</sequence>
<evidence type="ECO:0000256" key="1">
    <source>
        <dbReference type="SAM" id="MobiDB-lite"/>
    </source>
</evidence>
<proteinExistence type="predicted"/>
<protein>
    <submittedName>
        <fullName evidence="2">Uncharacterized protein</fullName>
    </submittedName>
</protein>
<reference evidence="2" key="2">
    <citation type="submission" date="2023-01" db="EMBL/GenBank/DDBJ databases">
        <authorList>
            <person name="Petersen C."/>
        </authorList>
    </citation>
    <scope>NUCLEOTIDE SEQUENCE</scope>
    <source>
        <strain evidence="2">IBT 15450</strain>
    </source>
</reference>
<evidence type="ECO:0000313" key="2">
    <source>
        <dbReference type="EMBL" id="KAJ6045165.1"/>
    </source>
</evidence>
<keyword evidence="3" id="KW-1185">Reference proteome</keyword>
<gene>
    <name evidence="2" type="ORF">N7460_006520</name>
</gene>
<organism evidence="2 3">
    <name type="scientific">Penicillium canescens</name>
    <dbReference type="NCBI Taxonomy" id="5083"/>
    <lineage>
        <taxon>Eukaryota</taxon>
        <taxon>Fungi</taxon>
        <taxon>Dikarya</taxon>
        <taxon>Ascomycota</taxon>
        <taxon>Pezizomycotina</taxon>
        <taxon>Eurotiomycetes</taxon>
        <taxon>Eurotiomycetidae</taxon>
        <taxon>Eurotiales</taxon>
        <taxon>Aspergillaceae</taxon>
        <taxon>Penicillium</taxon>
    </lineage>
</organism>
<feature type="region of interest" description="Disordered" evidence="1">
    <location>
        <begin position="1"/>
        <end position="34"/>
    </location>
</feature>
<evidence type="ECO:0000313" key="3">
    <source>
        <dbReference type="Proteomes" id="UP001219568"/>
    </source>
</evidence>